<dbReference type="Gene3D" id="1.10.110.10">
    <property type="entry name" value="Plant lipid-transfer and hydrophobic proteins"/>
    <property type="match status" value="1"/>
</dbReference>
<feature type="chain" id="PRO_5033983614" evidence="10">
    <location>
        <begin position="25"/>
        <end position="189"/>
    </location>
</feature>
<dbReference type="InterPro" id="IPR043325">
    <property type="entry name" value="LTSS"/>
</dbReference>
<feature type="domain" description="Bifunctional inhibitor/plant lipid transfer protein/seed storage helical" evidence="11">
    <location>
        <begin position="36"/>
        <end position="115"/>
    </location>
</feature>
<evidence type="ECO:0000259" key="11">
    <source>
        <dbReference type="SMART" id="SM00499"/>
    </source>
</evidence>
<evidence type="ECO:0000313" key="13">
    <source>
        <dbReference type="RefSeq" id="XP_008807342.1"/>
    </source>
</evidence>
<dbReference type="InterPro" id="IPR036312">
    <property type="entry name" value="Bifun_inhib/LTP/seed_sf"/>
</dbReference>
<dbReference type="KEGG" id="pda:103719739"/>
<evidence type="ECO:0000313" key="12">
    <source>
        <dbReference type="Proteomes" id="UP000228380"/>
    </source>
</evidence>
<feature type="compositionally biased region" description="Low complexity" evidence="8">
    <location>
        <begin position="126"/>
        <end position="152"/>
    </location>
</feature>
<protein>
    <submittedName>
        <fullName evidence="13">Non-specific lipid transfer protein GPI-anchored 2-like</fullName>
    </submittedName>
</protein>
<evidence type="ECO:0000256" key="8">
    <source>
        <dbReference type="SAM" id="MobiDB-lite"/>
    </source>
</evidence>
<gene>
    <name evidence="13" type="primary">LOC103719739</name>
</gene>
<reference evidence="12" key="1">
    <citation type="journal article" date="2019" name="Nat. Commun.">
        <title>Genome-wide association mapping of date palm fruit traits.</title>
        <authorList>
            <person name="Hazzouri K.M."/>
            <person name="Gros-Balthazard M."/>
            <person name="Flowers J.M."/>
            <person name="Copetti D."/>
            <person name="Lemansour A."/>
            <person name="Lebrun M."/>
            <person name="Masmoudi K."/>
            <person name="Ferrand S."/>
            <person name="Dhar M.I."/>
            <person name="Fresquez Z.A."/>
            <person name="Rosas U."/>
            <person name="Zhang J."/>
            <person name="Talag J."/>
            <person name="Lee S."/>
            <person name="Kudrna D."/>
            <person name="Powell R.F."/>
            <person name="Leitch I.J."/>
            <person name="Krueger R.R."/>
            <person name="Wing R.A."/>
            <person name="Amiri K.M.A."/>
            <person name="Purugganan M.D."/>
        </authorList>
    </citation>
    <scope>NUCLEOTIDE SEQUENCE [LARGE SCALE GENOMIC DNA]</scope>
    <source>
        <strain evidence="12">cv. Khalas</strain>
    </source>
</reference>
<dbReference type="InterPro" id="IPR016140">
    <property type="entry name" value="Bifunc_inhib/LTP/seed_store"/>
</dbReference>
<sequence>MSMVRRSPVIAIIVACTIFYGARAQSPAPAPAGTECMTAVLNTTDCLSYVQAGSKAKVPDKACCPELASLVDNYPICLCELLGGAASSYGISIDSARALKLPSVCHVTTPPVSTCAALGIPVGSPMSPSMAPGSGSPSSGGPELPGGSTSSPIASPPSGNHGSRCSRGIELLLAASFSFIVAIVVVGIF</sequence>
<dbReference type="Proteomes" id="UP000228380">
    <property type="component" value="Chromosome 12"/>
</dbReference>
<dbReference type="AlphaFoldDB" id="A0A8B7CVN1"/>
<feature type="transmembrane region" description="Helical" evidence="9">
    <location>
        <begin position="171"/>
        <end position="188"/>
    </location>
</feature>
<dbReference type="GeneID" id="103719739"/>
<dbReference type="GO" id="GO:0005886">
    <property type="term" value="C:plasma membrane"/>
    <property type="evidence" value="ECO:0007669"/>
    <property type="project" value="UniProtKB-SubCell"/>
</dbReference>
<keyword evidence="5" id="KW-1015">Disulfide bond</keyword>
<evidence type="ECO:0000256" key="2">
    <source>
        <dbReference type="ARBA" id="ARBA00009748"/>
    </source>
</evidence>
<evidence type="ECO:0000256" key="1">
    <source>
        <dbReference type="ARBA" id="ARBA00004609"/>
    </source>
</evidence>
<dbReference type="OrthoDB" id="785314at2759"/>
<keyword evidence="7" id="KW-0449">Lipoprotein</keyword>
<keyword evidence="12" id="KW-1185">Reference proteome</keyword>
<dbReference type="RefSeq" id="XP_008807342.1">
    <property type="nucleotide sequence ID" value="XM_008809120.4"/>
</dbReference>
<dbReference type="Pfam" id="PF14368">
    <property type="entry name" value="LTP_2"/>
    <property type="match status" value="1"/>
</dbReference>
<evidence type="ECO:0000256" key="7">
    <source>
        <dbReference type="ARBA" id="ARBA00023288"/>
    </source>
</evidence>
<comment type="subcellular location">
    <subcellularLocation>
        <location evidence="1">Cell membrane</location>
        <topology evidence="1">Lipid-anchor</topology>
        <topology evidence="1">GPI-anchor</topology>
    </subcellularLocation>
</comment>
<dbReference type="SMART" id="SM00499">
    <property type="entry name" value="AAI"/>
    <property type="match status" value="1"/>
</dbReference>
<keyword evidence="9" id="KW-1133">Transmembrane helix</keyword>
<proteinExistence type="inferred from homology"/>
<dbReference type="FunFam" id="1.10.110.10:FF:000001">
    <property type="entry name" value="Bifunctional inhibitor/lipid-transfer protein/seed storage 2S albumin superfamily protein"/>
    <property type="match status" value="1"/>
</dbReference>
<keyword evidence="9" id="KW-0812">Transmembrane</keyword>
<dbReference type="CDD" id="cd00010">
    <property type="entry name" value="AAI_LTSS"/>
    <property type="match status" value="1"/>
</dbReference>
<evidence type="ECO:0000256" key="4">
    <source>
        <dbReference type="ARBA" id="ARBA00022729"/>
    </source>
</evidence>
<evidence type="ECO:0000256" key="10">
    <source>
        <dbReference type="SAM" id="SignalP"/>
    </source>
</evidence>
<keyword evidence="4 10" id="KW-0732">Signal</keyword>
<comment type="similarity">
    <text evidence="2">Belongs to the plant LTP family.</text>
</comment>
<dbReference type="SUPFAM" id="SSF47699">
    <property type="entry name" value="Bifunctional inhibitor/lipid-transfer protein/seed storage 2S albumin"/>
    <property type="match status" value="1"/>
</dbReference>
<keyword evidence="9" id="KW-0472">Membrane</keyword>
<evidence type="ECO:0000256" key="9">
    <source>
        <dbReference type="SAM" id="Phobius"/>
    </source>
</evidence>
<organism evidence="12 13">
    <name type="scientific">Phoenix dactylifera</name>
    <name type="common">Date palm</name>
    <dbReference type="NCBI Taxonomy" id="42345"/>
    <lineage>
        <taxon>Eukaryota</taxon>
        <taxon>Viridiplantae</taxon>
        <taxon>Streptophyta</taxon>
        <taxon>Embryophyta</taxon>
        <taxon>Tracheophyta</taxon>
        <taxon>Spermatophyta</taxon>
        <taxon>Magnoliopsida</taxon>
        <taxon>Liliopsida</taxon>
        <taxon>Arecaceae</taxon>
        <taxon>Coryphoideae</taxon>
        <taxon>Phoeniceae</taxon>
        <taxon>Phoenix</taxon>
    </lineage>
</organism>
<evidence type="ECO:0000256" key="5">
    <source>
        <dbReference type="ARBA" id="ARBA00023157"/>
    </source>
</evidence>
<dbReference type="PANTHER" id="PTHR33044">
    <property type="entry name" value="BIFUNCTIONAL INHIBITOR/LIPID-TRANSFER PROTEIN/SEED STORAGE 2S ALBUMIN SUPERFAMILY PROTEIN-RELATED"/>
    <property type="match status" value="1"/>
</dbReference>
<name>A0A8B7CVN1_PHODC</name>
<evidence type="ECO:0000256" key="3">
    <source>
        <dbReference type="ARBA" id="ARBA00022622"/>
    </source>
</evidence>
<keyword evidence="6" id="KW-0325">Glycoprotein</keyword>
<accession>A0A8B7CVN1</accession>
<feature type="signal peptide" evidence="10">
    <location>
        <begin position="1"/>
        <end position="24"/>
    </location>
</feature>
<reference evidence="13" key="2">
    <citation type="submission" date="2025-08" db="UniProtKB">
        <authorList>
            <consortium name="RefSeq"/>
        </authorList>
    </citation>
    <scope>IDENTIFICATION</scope>
    <source>
        <tissue evidence="13">Young leaves</tissue>
    </source>
</reference>
<feature type="region of interest" description="Disordered" evidence="8">
    <location>
        <begin position="126"/>
        <end position="161"/>
    </location>
</feature>
<evidence type="ECO:0000256" key="6">
    <source>
        <dbReference type="ARBA" id="ARBA00023180"/>
    </source>
</evidence>
<keyword evidence="3" id="KW-0336">GPI-anchor</keyword>
<dbReference type="GO" id="GO:0098552">
    <property type="term" value="C:side of membrane"/>
    <property type="evidence" value="ECO:0007669"/>
    <property type="project" value="UniProtKB-KW"/>
</dbReference>